<dbReference type="InterPro" id="IPR050490">
    <property type="entry name" value="Bact_solute-bd_prot1"/>
</dbReference>
<dbReference type="Proteomes" id="UP001057877">
    <property type="component" value="Chromosome"/>
</dbReference>
<evidence type="ECO:0000256" key="1">
    <source>
        <dbReference type="SAM" id="SignalP"/>
    </source>
</evidence>
<feature type="signal peptide" evidence="1">
    <location>
        <begin position="1"/>
        <end position="28"/>
    </location>
</feature>
<dbReference type="Gene3D" id="3.40.190.10">
    <property type="entry name" value="Periplasmic binding protein-like II"/>
    <property type="match status" value="1"/>
</dbReference>
<dbReference type="SUPFAM" id="SSF53850">
    <property type="entry name" value="Periplasmic binding protein-like II"/>
    <property type="match status" value="1"/>
</dbReference>
<proteinExistence type="predicted"/>
<dbReference type="PANTHER" id="PTHR43649">
    <property type="entry name" value="ARABINOSE-BINDING PROTEIN-RELATED"/>
    <property type="match status" value="1"/>
</dbReference>
<evidence type="ECO:0000313" key="2">
    <source>
        <dbReference type="EMBL" id="UVI31446.1"/>
    </source>
</evidence>
<sequence>MTNLLKSGKRIWLLLMICMLLSSYFALSNVSDAITDGGIEQPDPDSLTIPLTASTEPLYSQILKQWKDEGVKDAAVSGPLLQAADFKNASDGVSVREEALQGVSNTVALDEGKWVEYEVDVPQSGLYQLRLNYYSLEDSNIPIQIGVTVDGKSPYVESKSIELDRLWKDDQFPPRVDYKDNQIRPGQIAIKEWIDRPLVDSSFASSEPLRWYLEQGKRTIRIQSVYEPIAISSLGLQAPRLVEDYTSVQADYSAASGDKSDWYTTIEAEQMQEKSEPSVQMQASRDDLARPKSDGKIVFNTMGGGGWFRGGQSATWTFEVPEDGLYKIDMKYFQGYNKESNSYRMIEIDGEVPFQELQAFPFAYKRNWSVETLGISEEEPFLFELTKGKHELSMTVTNAPVTPIVESVQHITREIQEINRLLRLVTGVRSKDNLDKNRDWNIADQLPDIEQRLLDMKQRLEQILAYLQKLYGNEVNGAAAIRASIDKLQRLADDPNELPFKPEYLSSVQESLSSYAIELTKQPLMFDQIYVSKSTTKLPEFTPSRWDITKNTVKTFFLTFSPDYIDYGRQDEDAAITVWVNRGRDYITLMQQMVDERFTPSTGIKVNINIMPNPQLLILSNAANREPDVAMGLDQLTPVDFAVRNALLDLSKFPDYKEVAKQFLPGSLLPFHYNNGDYALPETIMFNVMFYRKDILDELKLKVPETWDDIYGLLPTLQQKGYDFFYQPMMYLPLFYQNTASFYTPDGMKTGLDSPQAFDAFKKWTDFFNIYGLPREVPNFYMHFRNGNMPIGIADFNTYLQLLVAAPEISGLWSVAPLPGTKNGDGEIERWGGGALQSGVIFKSTERPDESWQFLKWWTSTETQARFGNDMEMFNGIEFRWNTANKEAFQQIPWPSEHGGEIGKQLKWFKEMPNVPGGYFTTRELSFAWNRTVLENMNFRESLENAVFEINRELLRKQQEFGFVDKDGKVIRTLDIPQIDKPTGGGTEDE</sequence>
<dbReference type="Gene3D" id="2.60.120.260">
    <property type="entry name" value="Galactose-binding domain-like"/>
    <property type="match status" value="2"/>
</dbReference>
<dbReference type="RefSeq" id="WP_258387508.1">
    <property type="nucleotide sequence ID" value="NZ_CP091430.1"/>
</dbReference>
<feature type="chain" id="PRO_5045739907" evidence="1">
    <location>
        <begin position="29"/>
        <end position="990"/>
    </location>
</feature>
<reference evidence="2" key="1">
    <citation type="submission" date="2022-01" db="EMBL/GenBank/DDBJ databases">
        <title>Paenibacillus spongiae sp. nov., isolated from marine sponge.</title>
        <authorList>
            <person name="Li Z."/>
            <person name="Zhang M."/>
        </authorList>
    </citation>
    <scope>NUCLEOTIDE SEQUENCE</scope>
    <source>
        <strain evidence="2">PHS-Z3</strain>
    </source>
</reference>
<keyword evidence="3" id="KW-1185">Reference proteome</keyword>
<keyword evidence="1" id="KW-0732">Signal</keyword>
<gene>
    <name evidence="2" type="ORF">L1F29_06380</name>
</gene>
<organism evidence="2 3">
    <name type="scientific">Paenibacillus spongiae</name>
    <dbReference type="NCBI Taxonomy" id="2909671"/>
    <lineage>
        <taxon>Bacteria</taxon>
        <taxon>Bacillati</taxon>
        <taxon>Bacillota</taxon>
        <taxon>Bacilli</taxon>
        <taxon>Bacillales</taxon>
        <taxon>Paenibacillaceae</taxon>
        <taxon>Paenibacillus</taxon>
    </lineage>
</organism>
<evidence type="ECO:0000313" key="3">
    <source>
        <dbReference type="Proteomes" id="UP001057877"/>
    </source>
</evidence>
<dbReference type="EMBL" id="CP091430">
    <property type="protein sequence ID" value="UVI31446.1"/>
    <property type="molecule type" value="Genomic_DNA"/>
</dbReference>
<dbReference type="PANTHER" id="PTHR43649:SF27">
    <property type="entry name" value="EXTRACELLULAR SOLUTE-BINDING PROTEIN FAMILY 1"/>
    <property type="match status" value="1"/>
</dbReference>
<dbReference type="InterPro" id="IPR006059">
    <property type="entry name" value="SBP"/>
</dbReference>
<protein>
    <submittedName>
        <fullName evidence="2">Extracellular solute-binding protein</fullName>
    </submittedName>
</protein>
<dbReference type="Pfam" id="PF01547">
    <property type="entry name" value="SBP_bac_1"/>
    <property type="match status" value="1"/>
</dbReference>
<accession>A0ABY5SBW2</accession>
<name>A0ABY5SBW2_9BACL</name>